<comment type="caution">
    <text evidence="10">The sequence shown here is derived from an EMBL/GenBank/DDBJ whole genome shotgun (WGS) entry which is preliminary data.</text>
</comment>
<evidence type="ECO:0000256" key="7">
    <source>
        <dbReference type="SAM" id="MobiDB-lite"/>
    </source>
</evidence>
<evidence type="ECO:0000256" key="5">
    <source>
        <dbReference type="ARBA" id="ARBA00023004"/>
    </source>
</evidence>
<accession>A0ABQ4PXQ9</accession>
<dbReference type="PROSITE" id="PS51007">
    <property type="entry name" value="CYTC"/>
    <property type="match status" value="1"/>
</dbReference>
<evidence type="ECO:0000259" key="9">
    <source>
        <dbReference type="PROSITE" id="PS51007"/>
    </source>
</evidence>
<dbReference type="PANTHER" id="PTHR11961">
    <property type="entry name" value="CYTOCHROME C"/>
    <property type="match status" value="1"/>
</dbReference>
<evidence type="ECO:0000256" key="2">
    <source>
        <dbReference type="ARBA" id="ARBA00022617"/>
    </source>
</evidence>
<dbReference type="Gene3D" id="1.10.760.10">
    <property type="entry name" value="Cytochrome c-like domain"/>
    <property type="match status" value="1"/>
</dbReference>
<dbReference type="InterPro" id="IPR002327">
    <property type="entry name" value="Cyt_c_1A/1B"/>
</dbReference>
<keyword evidence="3 6" id="KW-0479">Metal-binding</keyword>
<feature type="transmembrane region" description="Helical" evidence="8">
    <location>
        <begin position="6"/>
        <end position="25"/>
    </location>
</feature>
<keyword evidence="5 6" id="KW-0408">Iron</keyword>
<proteinExistence type="predicted"/>
<keyword evidence="1" id="KW-0813">Transport</keyword>
<dbReference type="InterPro" id="IPR036909">
    <property type="entry name" value="Cyt_c-like_dom_sf"/>
</dbReference>
<protein>
    <submittedName>
        <fullName evidence="10">Cytochrome c</fullName>
    </submittedName>
</protein>
<dbReference type="SUPFAM" id="SSF46626">
    <property type="entry name" value="Cytochrome c"/>
    <property type="match status" value="1"/>
</dbReference>
<dbReference type="EMBL" id="BPFZ01000012">
    <property type="protein sequence ID" value="GIU67700.1"/>
    <property type="molecule type" value="Genomic_DNA"/>
</dbReference>
<evidence type="ECO:0000256" key="3">
    <source>
        <dbReference type="ARBA" id="ARBA00022723"/>
    </source>
</evidence>
<reference evidence="10" key="1">
    <citation type="submission" date="2021-05" db="EMBL/GenBank/DDBJ databases">
        <authorList>
            <person name="Tanabe Y."/>
        </authorList>
    </citation>
    <scope>NUCLEOTIDE SEQUENCE</scope>
    <source>
        <strain evidence="10">BOTRYCO-1</strain>
    </source>
</reference>
<evidence type="ECO:0000256" key="1">
    <source>
        <dbReference type="ARBA" id="ARBA00022448"/>
    </source>
</evidence>
<evidence type="ECO:0000313" key="11">
    <source>
        <dbReference type="Proteomes" id="UP001161064"/>
    </source>
</evidence>
<feature type="compositionally biased region" description="Low complexity" evidence="7">
    <location>
        <begin position="192"/>
        <end position="230"/>
    </location>
</feature>
<keyword evidence="8" id="KW-0472">Membrane</keyword>
<dbReference type="Pfam" id="PF00034">
    <property type="entry name" value="Cytochrom_C"/>
    <property type="match status" value="1"/>
</dbReference>
<keyword evidence="11" id="KW-1185">Reference proteome</keyword>
<evidence type="ECO:0000256" key="4">
    <source>
        <dbReference type="ARBA" id="ARBA00022982"/>
    </source>
</evidence>
<keyword evidence="4" id="KW-0249">Electron transport</keyword>
<evidence type="ECO:0000256" key="8">
    <source>
        <dbReference type="SAM" id="Phobius"/>
    </source>
</evidence>
<gene>
    <name evidence="10" type="ORF">PsB1_1854</name>
</gene>
<name>A0ABQ4PXQ9_9PROT</name>
<evidence type="ECO:0000313" key="10">
    <source>
        <dbReference type="EMBL" id="GIU67700.1"/>
    </source>
</evidence>
<organism evidence="10 11">
    <name type="scientific">Candidatus Phycosocius spiralis</name>
    <dbReference type="NCBI Taxonomy" id="2815099"/>
    <lineage>
        <taxon>Bacteria</taxon>
        <taxon>Pseudomonadati</taxon>
        <taxon>Pseudomonadota</taxon>
        <taxon>Alphaproteobacteria</taxon>
        <taxon>Caulobacterales</taxon>
        <taxon>Caulobacterales incertae sedis</taxon>
        <taxon>Candidatus Phycosocius</taxon>
    </lineage>
</organism>
<feature type="region of interest" description="Disordered" evidence="7">
    <location>
        <begin position="182"/>
        <end position="230"/>
    </location>
</feature>
<sequence>MSNNNLWFNMVAGAVLATGLGIMGLRTVGDMVYANDQTAVGYPVEVADAAAAGPAAESGPELLPDWGTVLADPTQTAALVEQGDKLHKVCASCHNVEPGSANKTGPSLYGIFGRTAGTHAGFAYSDAMKAYGKAWDFDGLYNFLKAPKTYIKGTAMSYAGMSKSSDRVALVAYLHSLAPSPAPLPAPDPTRDPAQVAAAAAAAPATEAAPDAAAAPTDAAQAPEVAPAPK</sequence>
<reference evidence="10" key="2">
    <citation type="journal article" date="2023" name="ISME Commun">
        <title>Characterization of a bloom-associated alphaproteobacterial lineage, 'Candidatus Phycosocius': insights into freshwater algal-bacterial interactions.</title>
        <authorList>
            <person name="Tanabe Y."/>
            <person name="Yamaguchi H."/>
            <person name="Yoshida M."/>
            <person name="Kai A."/>
            <person name="Okazaki Y."/>
        </authorList>
    </citation>
    <scope>NUCLEOTIDE SEQUENCE</scope>
    <source>
        <strain evidence="10">BOTRYCO-1</strain>
    </source>
</reference>
<dbReference type="Proteomes" id="UP001161064">
    <property type="component" value="Unassembled WGS sequence"/>
</dbReference>
<keyword evidence="8" id="KW-1133">Transmembrane helix</keyword>
<evidence type="ECO:0000256" key="6">
    <source>
        <dbReference type="PROSITE-ProRule" id="PRU00433"/>
    </source>
</evidence>
<keyword evidence="2 6" id="KW-0349">Heme</keyword>
<feature type="domain" description="Cytochrome c" evidence="9">
    <location>
        <begin position="78"/>
        <end position="178"/>
    </location>
</feature>
<dbReference type="RefSeq" id="WP_284360686.1">
    <property type="nucleotide sequence ID" value="NZ_BPFZ01000012.1"/>
</dbReference>
<dbReference type="InterPro" id="IPR009056">
    <property type="entry name" value="Cyt_c-like_dom"/>
</dbReference>
<keyword evidence="8" id="KW-0812">Transmembrane</keyword>
<dbReference type="PRINTS" id="PR00604">
    <property type="entry name" value="CYTCHRMECIAB"/>
</dbReference>